<protein>
    <submittedName>
        <fullName evidence="1">Uncharacterized protein</fullName>
    </submittedName>
</protein>
<evidence type="ECO:0000313" key="1">
    <source>
        <dbReference type="EMBL" id="KAG8430974.1"/>
    </source>
</evidence>
<evidence type="ECO:0000313" key="2">
    <source>
        <dbReference type="Proteomes" id="UP000812440"/>
    </source>
</evidence>
<name>A0A8T2IIJ0_9PIPI</name>
<dbReference type="EMBL" id="JAACNH010000450">
    <property type="protein sequence ID" value="KAG8430974.1"/>
    <property type="molecule type" value="Genomic_DNA"/>
</dbReference>
<feature type="non-terminal residue" evidence="1">
    <location>
        <position position="1"/>
    </location>
</feature>
<gene>
    <name evidence="1" type="ORF">GDO86_019631</name>
</gene>
<dbReference type="PANTHER" id="PTHR33667:SF7">
    <property type="entry name" value="RIKEN CDNA 1810020O05 GENE"/>
    <property type="match status" value="1"/>
</dbReference>
<dbReference type="AlphaFoldDB" id="A0A8T2IIJ0"/>
<sequence length="362" mass="40905">EKCHPVYCRYRFHNLPVHQTHGQSHGTHIYFKDVNVILTGTISPGELCQYLQGPPLEIEVHDRDKKMEEHGARPSLFGREPEDEKLSNVGLVTSKRTVHNPFTNRDNLWNPYGVARVDLSELVHGARYLNLSVPVHGCEPPDPTGYRADGKSGKIPGVFGSVDGPQDSPFPPGHYLDAETLLKVRVDIAAPLRFTADTWDCPYGRVVYMFHYKNRKLLEKILRRVTEINARALKLDGNVGSAVQQALTRVGLREDQKDDCTLDVITGFHVMDGAMHLLVLEGLMDRGIRELWETIPNRIAGPEDGKLEILYNSQLVFRQRLYQDFDALLCHVHLQAPLSVILARSLLYVRDMVPSLCFQALS</sequence>
<accession>A0A8T2IIJ0</accession>
<dbReference type="Proteomes" id="UP000812440">
    <property type="component" value="Unassembled WGS sequence"/>
</dbReference>
<feature type="non-terminal residue" evidence="1">
    <location>
        <position position="362"/>
    </location>
</feature>
<proteinExistence type="predicted"/>
<organism evidence="1 2">
    <name type="scientific">Hymenochirus boettgeri</name>
    <name type="common">Congo dwarf clawed frog</name>
    <dbReference type="NCBI Taxonomy" id="247094"/>
    <lineage>
        <taxon>Eukaryota</taxon>
        <taxon>Metazoa</taxon>
        <taxon>Chordata</taxon>
        <taxon>Craniata</taxon>
        <taxon>Vertebrata</taxon>
        <taxon>Euteleostomi</taxon>
        <taxon>Amphibia</taxon>
        <taxon>Batrachia</taxon>
        <taxon>Anura</taxon>
        <taxon>Pipoidea</taxon>
        <taxon>Pipidae</taxon>
        <taxon>Pipinae</taxon>
        <taxon>Hymenochirus</taxon>
    </lineage>
</organism>
<comment type="caution">
    <text evidence="1">The sequence shown here is derived from an EMBL/GenBank/DDBJ whole genome shotgun (WGS) entry which is preliminary data.</text>
</comment>
<keyword evidence="2" id="KW-1185">Reference proteome</keyword>
<dbReference type="OrthoDB" id="188352at2759"/>
<dbReference type="PANTHER" id="PTHR33667">
    <property type="entry name" value="SI:DKEY-57N24.6"/>
    <property type="match status" value="1"/>
</dbReference>
<reference evidence="1" key="1">
    <citation type="thesis" date="2020" institute="ProQuest LLC" country="789 East Eisenhower Parkway, Ann Arbor, MI, USA">
        <title>Comparative Genomics and Chromosome Evolution.</title>
        <authorList>
            <person name="Mudd A.B."/>
        </authorList>
    </citation>
    <scope>NUCLEOTIDE SEQUENCE</scope>
    <source>
        <strain evidence="1">Female2</strain>
        <tissue evidence="1">Blood</tissue>
    </source>
</reference>